<accession>A0AAU7DFP1</accession>
<evidence type="ECO:0000313" key="1">
    <source>
        <dbReference type="EMBL" id="XBH15905.1"/>
    </source>
</evidence>
<dbReference type="RefSeq" id="WP_348261138.1">
    <property type="nucleotide sequence ID" value="NZ_CP121196.1"/>
</dbReference>
<proteinExistence type="predicted"/>
<reference evidence="1" key="1">
    <citation type="submission" date="2023-03" db="EMBL/GenBank/DDBJ databases">
        <title>Edaphobacter sp.</title>
        <authorList>
            <person name="Huber K.J."/>
            <person name="Papendorf J."/>
            <person name="Pilke C."/>
            <person name="Bunk B."/>
            <person name="Sproeer C."/>
            <person name="Pester M."/>
        </authorList>
    </citation>
    <scope>NUCLEOTIDE SEQUENCE</scope>
    <source>
        <strain evidence="1">DSM 110680</strain>
    </source>
</reference>
<name>A0AAU7DFP1_9BACT</name>
<organism evidence="1">
    <name type="scientific">Telmatobacter sp. DSM 110680</name>
    <dbReference type="NCBI Taxonomy" id="3036704"/>
    <lineage>
        <taxon>Bacteria</taxon>
        <taxon>Pseudomonadati</taxon>
        <taxon>Acidobacteriota</taxon>
        <taxon>Terriglobia</taxon>
        <taxon>Terriglobales</taxon>
        <taxon>Acidobacteriaceae</taxon>
        <taxon>Telmatobacter</taxon>
    </lineage>
</organism>
<protein>
    <recommendedName>
        <fullName evidence="2">HAF repeat-containing protein</fullName>
    </recommendedName>
</protein>
<gene>
    <name evidence="1" type="ORF">P8935_15160</name>
</gene>
<evidence type="ECO:0008006" key="2">
    <source>
        <dbReference type="Google" id="ProtNLM"/>
    </source>
</evidence>
<dbReference type="EMBL" id="CP121196">
    <property type="protein sequence ID" value="XBH15905.1"/>
    <property type="molecule type" value="Genomic_DNA"/>
</dbReference>
<dbReference type="AlphaFoldDB" id="A0AAU7DFP1"/>
<sequence length="379" mass="38795">MHIQEELRQNAALATMAAVIALWSGTGLPAQAQKLVTFDAPNASTAAYAGTEAAAINNRGAITGDVQDANGGVHGYVRSAEGDYVEFDVSGANSAPGANCLYYAGGTCPQAINDLGVITGFYGDASGAFHGFVRNAGGEISTFDAPGAAGATFATSINVWGTITGYSFDEAGTGHGFVRKSDGTITMFDDSEGGTGPGLGTFPDTINDEGAIAGVVADPAGFNHGFVRGPEGKVANFDPPGATTSPIGTGNVLINDLGLVAGTVFRGASNVNYGFEGAWGRKLLDFETEQAGTGSNEGTNVNAMNVFGTTVGYVTDSNEENHTFVRYANGKAVVFDVPGQMAVPGSFFGSAAYGINARGLVAGRWHDTNTLLHAFVWVP</sequence>